<evidence type="ECO:0000313" key="3">
    <source>
        <dbReference type="Proteomes" id="UP000055024"/>
    </source>
</evidence>
<feature type="transmembrane region" description="Helical" evidence="1">
    <location>
        <begin position="41"/>
        <end position="61"/>
    </location>
</feature>
<comment type="caution">
    <text evidence="2">The sequence shown here is derived from an EMBL/GenBank/DDBJ whole genome shotgun (WGS) entry which is preliminary data.</text>
</comment>
<dbReference type="EMBL" id="JYDP01000256">
    <property type="protein sequence ID" value="KRZ01868.1"/>
    <property type="molecule type" value="Genomic_DNA"/>
</dbReference>
<proteinExistence type="predicted"/>
<keyword evidence="1" id="KW-0472">Membrane</keyword>
<evidence type="ECO:0000256" key="1">
    <source>
        <dbReference type="SAM" id="Phobius"/>
    </source>
</evidence>
<protein>
    <submittedName>
        <fullName evidence="2">Uncharacterized protein</fullName>
    </submittedName>
</protein>
<keyword evidence="3" id="KW-1185">Reference proteome</keyword>
<evidence type="ECO:0000313" key="2">
    <source>
        <dbReference type="EMBL" id="KRZ01868.1"/>
    </source>
</evidence>
<dbReference type="AlphaFoldDB" id="A0A0V1GUC1"/>
<accession>A0A0V1GUC1</accession>
<reference evidence="2 3" key="1">
    <citation type="submission" date="2015-01" db="EMBL/GenBank/DDBJ databases">
        <title>Evolution of Trichinella species and genotypes.</title>
        <authorList>
            <person name="Korhonen P.K."/>
            <person name="Edoardo P."/>
            <person name="Giuseppe L.R."/>
            <person name="Gasser R.B."/>
        </authorList>
    </citation>
    <scope>NUCLEOTIDE SEQUENCE [LARGE SCALE GENOMIC DNA]</scope>
    <source>
        <strain evidence="2">ISS1029</strain>
    </source>
</reference>
<keyword evidence="1" id="KW-0812">Transmembrane</keyword>
<name>A0A0V1GUC1_9BILA</name>
<organism evidence="2 3">
    <name type="scientific">Trichinella zimbabwensis</name>
    <dbReference type="NCBI Taxonomy" id="268475"/>
    <lineage>
        <taxon>Eukaryota</taxon>
        <taxon>Metazoa</taxon>
        <taxon>Ecdysozoa</taxon>
        <taxon>Nematoda</taxon>
        <taxon>Enoplea</taxon>
        <taxon>Dorylaimia</taxon>
        <taxon>Trichinellida</taxon>
        <taxon>Trichinellidae</taxon>
        <taxon>Trichinella</taxon>
    </lineage>
</organism>
<dbReference type="Proteomes" id="UP000055024">
    <property type="component" value="Unassembled WGS sequence"/>
</dbReference>
<gene>
    <name evidence="2" type="ORF">T11_16877</name>
</gene>
<keyword evidence="1" id="KW-1133">Transmembrane helix</keyword>
<sequence length="200" mass="22116">MADISELRLVTNRRGAVLRRTPHSDDCPVDEKTAYKMEKRATLLFIIQAILCLISSTMVNITTTNKSCTNIKRGVTKYNVAVMAHDCNQLQISIPVSVSGSNLARQQNSAVAFKTTTAASNNVAVRQLHRFFGTRQVRATGLYACQACFSTFSAYSAEISVFCQDMELASGDTGIRHMQHFFTYCRSRASTWGNTGIVAR</sequence>